<dbReference type="HOGENOM" id="CLU_2661410_0_0_1"/>
<feature type="compositionally biased region" description="Basic and acidic residues" evidence="1">
    <location>
        <begin position="62"/>
        <end position="76"/>
    </location>
</feature>
<organism evidence="2 3">
    <name type="scientific">Sphaerobolus stellatus (strain SS14)</name>
    <dbReference type="NCBI Taxonomy" id="990650"/>
    <lineage>
        <taxon>Eukaryota</taxon>
        <taxon>Fungi</taxon>
        <taxon>Dikarya</taxon>
        <taxon>Basidiomycota</taxon>
        <taxon>Agaricomycotina</taxon>
        <taxon>Agaricomycetes</taxon>
        <taxon>Phallomycetidae</taxon>
        <taxon>Geastrales</taxon>
        <taxon>Sphaerobolaceae</taxon>
        <taxon>Sphaerobolus</taxon>
    </lineage>
</organism>
<evidence type="ECO:0000313" key="3">
    <source>
        <dbReference type="Proteomes" id="UP000054279"/>
    </source>
</evidence>
<sequence length="76" mass="9008">MERIRLQNEKIRERQKHVKADEDAFKSVITAERAKQEAQRKVQAQINQTREANAKKKMARMGNREWDAGKQESAWK</sequence>
<keyword evidence="3" id="KW-1185">Reference proteome</keyword>
<feature type="region of interest" description="Disordered" evidence="1">
    <location>
        <begin position="50"/>
        <end position="76"/>
    </location>
</feature>
<feature type="non-terminal residue" evidence="2">
    <location>
        <position position="76"/>
    </location>
</feature>
<protein>
    <submittedName>
        <fullName evidence="2">Uncharacterized protein</fullName>
    </submittedName>
</protein>
<reference evidence="2 3" key="1">
    <citation type="submission" date="2014-06" db="EMBL/GenBank/DDBJ databases">
        <title>Evolutionary Origins and Diversification of the Mycorrhizal Mutualists.</title>
        <authorList>
            <consortium name="DOE Joint Genome Institute"/>
            <consortium name="Mycorrhizal Genomics Consortium"/>
            <person name="Kohler A."/>
            <person name="Kuo A."/>
            <person name="Nagy L.G."/>
            <person name="Floudas D."/>
            <person name="Copeland A."/>
            <person name="Barry K.W."/>
            <person name="Cichocki N."/>
            <person name="Veneault-Fourrey C."/>
            <person name="LaButti K."/>
            <person name="Lindquist E.A."/>
            <person name="Lipzen A."/>
            <person name="Lundell T."/>
            <person name="Morin E."/>
            <person name="Murat C."/>
            <person name="Riley R."/>
            <person name="Ohm R."/>
            <person name="Sun H."/>
            <person name="Tunlid A."/>
            <person name="Henrissat B."/>
            <person name="Grigoriev I.V."/>
            <person name="Hibbett D.S."/>
            <person name="Martin F."/>
        </authorList>
    </citation>
    <scope>NUCLEOTIDE SEQUENCE [LARGE SCALE GENOMIC DNA]</scope>
    <source>
        <strain evidence="2 3">SS14</strain>
    </source>
</reference>
<evidence type="ECO:0000313" key="2">
    <source>
        <dbReference type="EMBL" id="KIJ29856.1"/>
    </source>
</evidence>
<proteinExistence type="predicted"/>
<evidence type="ECO:0000256" key="1">
    <source>
        <dbReference type="SAM" id="MobiDB-lite"/>
    </source>
</evidence>
<dbReference type="EMBL" id="KN837273">
    <property type="protein sequence ID" value="KIJ29856.1"/>
    <property type="molecule type" value="Genomic_DNA"/>
</dbReference>
<dbReference type="Proteomes" id="UP000054279">
    <property type="component" value="Unassembled WGS sequence"/>
</dbReference>
<dbReference type="OrthoDB" id="2402960at2759"/>
<dbReference type="AlphaFoldDB" id="A0A0C9UX10"/>
<name>A0A0C9UX10_SPHS4</name>
<gene>
    <name evidence="2" type="ORF">M422DRAFT_268634</name>
</gene>
<accession>A0A0C9UX10</accession>